<dbReference type="RefSeq" id="WP_105899810.1">
    <property type="nucleotide sequence ID" value="NZ_UGHH01000002.1"/>
</dbReference>
<accession>A0A377I0X8</accession>
<gene>
    <name evidence="2" type="ORF">NCTC10794_00658</name>
</gene>
<feature type="compositionally biased region" description="Basic and acidic residues" evidence="1">
    <location>
        <begin position="1"/>
        <end position="15"/>
    </location>
</feature>
<dbReference type="EMBL" id="UGHH01000002">
    <property type="protein sequence ID" value="STO63620.1"/>
    <property type="molecule type" value="Genomic_DNA"/>
</dbReference>
<proteinExistence type="predicted"/>
<dbReference type="AlphaFoldDB" id="A0A377I0X8"/>
<name>A0A377I0X8_HAEPH</name>
<protein>
    <submittedName>
        <fullName evidence="2">Uncharacterized protein</fullName>
    </submittedName>
</protein>
<evidence type="ECO:0000313" key="2">
    <source>
        <dbReference type="EMBL" id="STO63620.1"/>
    </source>
</evidence>
<evidence type="ECO:0000313" key="3">
    <source>
        <dbReference type="Proteomes" id="UP000254867"/>
    </source>
</evidence>
<evidence type="ECO:0000256" key="1">
    <source>
        <dbReference type="SAM" id="MobiDB-lite"/>
    </source>
</evidence>
<feature type="region of interest" description="Disordered" evidence="1">
    <location>
        <begin position="1"/>
        <end position="24"/>
    </location>
</feature>
<sequence>MSKNDSGFDRLDAPKLPDGISAGTTSDKEFLILDFLTHRNLSKGMEQANTASFSSIVLSRRYAKYLKERIEEFLNENESESK</sequence>
<reference evidence="2 3" key="1">
    <citation type="submission" date="2018-06" db="EMBL/GenBank/DDBJ databases">
        <authorList>
            <consortium name="Pathogen Informatics"/>
            <person name="Doyle S."/>
        </authorList>
    </citation>
    <scope>NUCLEOTIDE SEQUENCE [LARGE SCALE GENOMIC DNA]</scope>
    <source>
        <strain evidence="2 3">NCTC10794</strain>
    </source>
</reference>
<dbReference type="Proteomes" id="UP000254867">
    <property type="component" value="Unassembled WGS sequence"/>
</dbReference>
<organism evidence="2 3">
    <name type="scientific">Haemophilus parahaemolyticus</name>
    <dbReference type="NCBI Taxonomy" id="735"/>
    <lineage>
        <taxon>Bacteria</taxon>
        <taxon>Pseudomonadati</taxon>
        <taxon>Pseudomonadota</taxon>
        <taxon>Gammaproteobacteria</taxon>
        <taxon>Pasteurellales</taxon>
        <taxon>Pasteurellaceae</taxon>
        <taxon>Haemophilus</taxon>
    </lineage>
</organism>